<feature type="modified residue" description="4-aspartylphosphate" evidence="6">
    <location>
        <position position="2205"/>
    </location>
</feature>
<feature type="compositionally biased region" description="Polar residues" evidence="7">
    <location>
        <begin position="60"/>
        <end position="74"/>
    </location>
</feature>
<dbReference type="InterPro" id="IPR003018">
    <property type="entry name" value="GAF"/>
</dbReference>
<dbReference type="Proteomes" id="UP001610432">
    <property type="component" value="Unassembled WGS sequence"/>
</dbReference>
<dbReference type="InterPro" id="IPR036097">
    <property type="entry name" value="HisK_dim/P_sf"/>
</dbReference>
<dbReference type="EC" id="2.7.13.3" evidence="2"/>
<keyword evidence="3 6" id="KW-0597">Phosphoprotein</keyword>
<feature type="compositionally biased region" description="Low complexity" evidence="7">
    <location>
        <begin position="501"/>
        <end position="515"/>
    </location>
</feature>
<dbReference type="InterPro" id="IPR003661">
    <property type="entry name" value="HisK_dim/P_dom"/>
</dbReference>
<keyword evidence="12" id="KW-1185">Reference proteome</keyword>
<dbReference type="PANTHER" id="PTHR43047:SF46">
    <property type="entry name" value="HISTIDINE KINASE_RESPONSE REGULATOR, PUTATIVE (AFU_ORTHOLOGUE AFUA_3G12550)-RELATED"/>
    <property type="match status" value="1"/>
</dbReference>
<dbReference type="CDD" id="cd17546">
    <property type="entry name" value="REC_hyHK_CKI1_RcsC-like"/>
    <property type="match status" value="1"/>
</dbReference>
<evidence type="ECO:0000256" key="7">
    <source>
        <dbReference type="SAM" id="MobiDB-lite"/>
    </source>
</evidence>
<accession>A0ABR4LGJ9</accession>
<dbReference type="EMBL" id="JBFXLQ010000049">
    <property type="protein sequence ID" value="KAL2863641.1"/>
    <property type="molecule type" value="Genomic_DNA"/>
</dbReference>
<evidence type="ECO:0000259" key="10">
    <source>
        <dbReference type="PROSITE" id="PS50110"/>
    </source>
</evidence>
<keyword evidence="5" id="KW-0418">Kinase</keyword>
<feature type="domain" description="Protein kinase" evidence="8">
    <location>
        <begin position="57"/>
        <end position="386"/>
    </location>
</feature>
<dbReference type="Pfam" id="PF00072">
    <property type="entry name" value="Response_reg"/>
    <property type="match status" value="1"/>
</dbReference>
<dbReference type="SMART" id="SM00448">
    <property type="entry name" value="REC"/>
    <property type="match status" value="1"/>
</dbReference>
<dbReference type="Pfam" id="PF02518">
    <property type="entry name" value="HATPase_c"/>
    <property type="match status" value="1"/>
</dbReference>
<feature type="region of interest" description="Disordered" evidence="7">
    <location>
        <begin position="469"/>
        <end position="549"/>
    </location>
</feature>
<dbReference type="SMART" id="SM00065">
    <property type="entry name" value="GAF"/>
    <property type="match status" value="1"/>
</dbReference>
<dbReference type="InterPro" id="IPR011990">
    <property type="entry name" value="TPR-like_helical_dom_sf"/>
</dbReference>
<evidence type="ECO:0000256" key="2">
    <source>
        <dbReference type="ARBA" id="ARBA00012438"/>
    </source>
</evidence>
<evidence type="ECO:0000259" key="9">
    <source>
        <dbReference type="PROSITE" id="PS50109"/>
    </source>
</evidence>
<dbReference type="Gene3D" id="1.10.287.130">
    <property type="match status" value="1"/>
</dbReference>
<dbReference type="InterPro" id="IPR029016">
    <property type="entry name" value="GAF-like_dom_sf"/>
</dbReference>
<dbReference type="PROSITE" id="PS50110">
    <property type="entry name" value="RESPONSE_REGULATORY"/>
    <property type="match status" value="1"/>
</dbReference>
<feature type="region of interest" description="Disordered" evidence="7">
    <location>
        <begin position="57"/>
        <end position="88"/>
    </location>
</feature>
<dbReference type="SUPFAM" id="SSF56112">
    <property type="entry name" value="Protein kinase-like (PK-like)"/>
    <property type="match status" value="1"/>
</dbReference>
<dbReference type="GeneID" id="98141149"/>
<protein>
    <recommendedName>
        <fullName evidence="2">histidine kinase</fullName>
        <ecNumber evidence="2">2.7.13.3</ecNumber>
    </recommendedName>
</protein>
<comment type="caution">
    <text evidence="11">The sequence shown here is derived from an EMBL/GenBank/DDBJ whole genome shotgun (WGS) entry which is preliminary data.</text>
</comment>
<sequence length="2323" mass="257831">MDDSHILGEDLPIPPARLFQRLAQLPGYTWDQSTEPFHSTYNHWHVFGLRHAADPDVSTPLATSSGPSSVTRGSPRTESRPPFRHHWRSSLSESSSDLSLSRIDQEFIWIPVVARVSSHIVRLEREFHMIKSIVQTSDPDCHHTIRPIDLIRLPPNPGDPGPLLVAIFESPGPNMLRELVAFGPAWFAVGDRGDRGESVEPSPEEQVSLSAFLDFSIGACDCLELLHYGLRTVHGEIRPDAFHFNREARSVKLMNTGNGAKAFDNVLSEGWLSISRELGVKNKLQFIAPEQTGRMPTEPDSRTDIYALGVLFWTLLVGKPAFTGSDPVEVVQNVLGKKLPPVSAKRMDIPDAVSAVIQKMTHKAVSERYHTISSVKRDLAQISRLLGDGDSEALKGFQVAQRDVSSFFTLPSKMFGRQDEYDKVIGVVEKVYRRQQSAYSKVTTPLPSRLGSNSSVSEGRVDSFEFGSASSDSGSFHLNQRTNTGGASSLVRASTHESLHSTESTLSTPKPTSSKARSPVDSRSSWDNADHDTHSSGVTSSQSHENGLTSIGRHKAAQKFRRQGKCEVITIGGAAGIGKTELLNRVQPAIRKLGYIGVARLDRARRVPFEPFAKVLASLLRQIFSERDVTTEYHNIVRCALRPMWPTLHRVLELPEQLMSPGTNDKQVSPKYTAAQHILKDITKGEPSKRAPLPRLDQGQTSVDFFLSNAASKNMRLMETFLEILKTLSHFRLICVCIDDLHYADDETMDLIMNIIKAKIPCVLILTSRRPELQSDDIKSLFENDNPAVTKIVLKPLSEEEVMEIVAATMHQPPNPVLTPLAAVIQEKSVGNPFYVRMMLDTCYNKNCIWYSWKNSAWEFDLDRIFTEFVAPRYGEGLGIGFITRRLQEIPAAARSILVWGALLGSPFSFSLVQKLLTSEFLYSSEDDEAVDLTCPQNASLIRQTEEDIIVGLQHLVQGNVIVPGSTDDEFRFANDRLAQASSSLTEGRNVEKMHFIISQAMRKYYHDGRSRYAMARHVALGSRIIKSRVVKRLDYRKILWDAAQTAAQSGARPTALWYYRHCLNFLQDNPWDDDEIDVYYDETLRLHIAAAEMTWSQGQNTEALELIDKVFRNAKTAVCKSRAWILKAKIFAQMGDHPRSMNSLLTCLEELGVHLREPTTYEECDAAYMNLKSHLAQADLDAIARASISKDINTITIGAVMAEAMAVTFWDDGLTFYRMAIEMMNLHLSRGGFVQICIGCSHLSMISFSRFRDLDFAVRLSELALTLLERCPEQWTQSRGAIVHNFYIGHLRGPLAAILPSLEASVETSFSLGDPYVALVAVSAMAITRLSLGHDLVQVETFCNESPEEIKDWASDTRGGATLVAVRQVARALQGKTQYREADTVLSDEWHNTPEHLDFLDKNASNPDRPRDIYCALSMIPLFLYGHHAKATELATRMMESISRLWSARVSYIVYFYAALAHLTIHNENPTRGYLDGKLDTVLKYKAEIDFARQACDANYGMWALMLEALVFEVRDNHTSALEAFEAAIDHCQVHLWPMEEALALELYGEFLVRRGAKRAARSVMQDAITAWAAISAIGKVAQLSEKHEWLLKTATSSRSVDVGCQTVDSLLAINQDVGQEHLGAGGTQTMQDDERKHLWIEQSGVATGERSLDISGVGLDIIDLSSILESSQVMSSELQIDNLMTKMIEIVLESCNGSDFAVIATNFDNNFTITAAGDLEKGQKSFVDGLPFSEMDDKMAQQITHYVMRTREEVLVHCVLEDERFSNVSEAYQARNPLGRSVIALPIMQADHLLGVIQVEGKPNSFTHRNLVVLHLLCNQIGISLSNALLFREIRKVGATNASMVESQKRALTQARDAEQKAKVAEAEAKHNVKLKDDAAKAKSIFLANISHDLRTPMNGVIGLSELLKGTKLDQEQDEYVESIRVCADTLLTLINDILDFSKLEAGKMKISTVPLNIRETISEVVRALRYTHRDRGLETIEELDQVPPDLVVLGDPVRLHQIFMNLLSNSYKFTPKGSVTVSAKVSREGKGRVRLECSVTDTGIGIPDEQKPRLFRPFSQADSSTARSYGGSGLGLSICKAIIEDVLGGAIWLDSTPGAGTTVTFHLSFNKVKNEKPKASGPTSPLDDKAAPRPTVRDLSSVPRDQIRVCIAEDNPINQKIAVRFVTSLGLQCEAYSDGQQAVDALRARSEEGNPFHVVLMDVQMPTLDGYNATREIRKDLDPNVNEVLVIAMTASAIEGDREKCLEAGMNNYLPKPVRSNILSDMLDGYLAPPTVKKTHMPIRGGRGSVSTESGTSNSITSPLPPTNSDGHAHPEKNGN</sequence>
<dbReference type="PROSITE" id="PS50109">
    <property type="entry name" value="HIS_KIN"/>
    <property type="match status" value="1"/>
</dbReference>
<feature type="domain" description="Response regulatory" evidence="10">
    <location>
        <begin position="2151"/>
        <end position="2274"/>
    </location>
</feature>
<dbReference type="Pfam" id="PF13191">
    <property type="entry name" value="AAA_16"/>
    <property type="match status" value="1"/>
</dbReference>
<dbReference type="Gene3D" id="1.10.510.10">
    <property type="entry name" value="Transferase(Phosphotransferase) domain 1"/>
    <property type="match status" value="1"/>
</dbReference>
<feature type="region of interest" description="Disordered" evidence="7">
    <location>
        <begin position="2278"/>
        <end position="2323"/>
    </location>
</feature>
<dbReference type="Pfam" id="PF13185">
    <property type="entry name" value="GAF_2"/>
    <property type="match status" value="1"/>
</dbReference>
<dbReference type="InterPro" id="IPR011006">
    <property type="entry name" value="CheY-like_superfamily"/>
</dbReference>
<dbReference type="InterPro" id="IPR011009">
    <property type="entry name" value="Kinase-like_dom_sf"/>
</dbReference>
<evidence type="ECO:0000313" key="12">
    <source>
        <dbReference type="Proteomes" id="UP001610432"/>
    </source>
</evidence>
<dbReference type="SUPFAM" id="SSF52540">
    <property type="entry name" value="P-loop containing nucleoside triphosphate hydrolases"/>
    <property type="match status" value="1"/>
</dbReference>
<dbReference type="PANTHER" id="PTHR43047">
    <property type="entry name" value="TWO-COMPONENT HISTIDINE PROTEIN KINASE"/>
    <property type="match status" value="1"/>
</dbReference>
<feature type="compositionally biased region" description="Polar residues" evidence="7">
    <location>
        <begin position="469"/>
        <end position="487"/>
    </location>
</feature>
<reference evidence="11 12" key="1">
    <citation type="submission" date="2024-07" db="EMBL/GenBank/DDBJ databases">
        <title>Section-level genome sequencing and comparative genomics of Aspergillus sections Usti and Cavernicolus.</title>
        <authorList>
            <consortium name="Lawrence Berkeley National Laboratory"/>
            <person name="Nybo J.L."/>
            <person name="Vesth T.C."/>
            <person name="Theobald S."/>
            <person name="Frisvad J.C."/>
            <person name="Larsen T.O."/>
            <person name="Kjaerboelling I."/>
            <person name="Rothschild-Mancinelli K."/>
            <person name="Lyhne E.K."/>
            <person name="Kogle M.E."/>
            <person name="Barry K."/>
            <person name="Clum A."/>
            <person name="Na H."/>
            <person name="Ledsgaard L."/>
            <person name="Lin J."/>
            <person name="Lipzen A."/>
            <person name="Kuo A."/>
            <person name="Riley R."/>
            <person name="Mondo S."/>
            <person name="Labutti K."/>
            <person name="Haridas S."/>
            <person name="Pangalinan J."/>
            <person name="Salamov A.A."/>
            <person name="Simmons B.A."/>
            <person name="Magnuson J.K."/>
            <person name="Chen J."/>
            <person name="Drula E."/>
            <person name="Henrissat B."/>
            <person name="Wiebenga A."/>
            <person name="Lubbers R.J."/>
            <person name="Gomes A.C."/>
            <person name="Macurrencykelacurrency M.R."/>
            <person name="Stajich J."/>
            <person name="Grigoriev I.V."/>
            <person name="Mortensen U.H."/>
            <person name="De Vries R.P."/>
            <person name="Baker S.E."/>
            <person name="Andersen M.R."/>
        </authorList>
    </citation>
    <scope>NUCLEOTIDE SEQUENCE [LARGE SCALE GENOMIC DNA]</scope>
    <source>
        <strain evidence="11 12">CBS 449.75</strain>
    </source>
</reference>
<dbReference type="RefSeq" id="XP_070882620.1">
    <property type="nucleotide sequence ID" value="XM_071026077.1"/>
</dbReference>
<dbReference type="SUPFAM" id="SSF55781">
    <property type="entry name" value="GAF domain-like"/>
    <property type="match status" value="1"/>
</dbReference>
<dbReference type="PROSITE" id="PS50011">
    <property type="entry name" value="PROTEIN_KINASE_DOM"/>
    <property type="match status" value="1"/>
</dbReference>
<dbReference type="SMART" id="SM00388">
    <property type="entry name" value="HisKA"/>
    <property type="match status" value="1"/>
</dbReference>
<name>A0ABR4LGJ9_9EURO</name>
<dbReference type="InterPro" id="IPR036890">
    <property type="entry name" value="HATPase_C_sf"/>
</dbReference>
<organism evidence="11 12">
    <name type="scientific">Aspergillus lucknowensis</name>
    <dbReference type="NCBI Taxonomy" id="176173"/>
    <lineage>
        <taxon>Eukaryota</taxon>
        <taxon>Fungi</taxon>
        <taxon>Dikarya</taxon>
        <taxon>Ascomycota</taxon>
        <taxon>Pezizomycotina</taxon>
        <taxon>Eurotiomycetes</taxon>
        <taxon>Eurotiomycetidae</taxon>
        <taxon>Eurotiales</taxon>
        <taxon>Aspergillaceae</taxon>
        <taxon>Aspergillus</taxon>
        <taxon>Aspergillus subgen. Nidulantes</taxon>
    </lineage>
</organism>
<dbReference type="PRINTS" id="PR00344">
    <property type="entry name" value="BCTRLSENSOR"/>
</dbReference>
<proteinExistence type="predicted"/>
<evidence type="ECO:0000256" key="1">
    <source>
        <dbReference type="ARBA" id="ARBA00000085"/>
    </source>
</evidence>
<dbReference type="InterPro" id="IPR000719">
    <property type="entry name" value="Prot_kinase_dom"/>
</dbReference>
<evidence type="ECO:0000256" key="4">
    <source>
        <dbReference type="ARBA" id="ARBA00022679"/>
    </source>
</evidence>
<dbReference type="Gene3D" id="3.30.565.10">
    <property type="entry name" value="Histidine kinase-like ATPase, C-terminal domain"/>
    <property type="match status" value="1"/>
</dbReference>
<evidence type="ECO:0000259" key="8">
    <source>
        <dbReference type="PROSITE" id="PS50011"/>
    </source>
</evidence>
<feature type="compositionally biased region" description="Basic and acidic residues" evidence="7">
    <location>
        <begin position="2314"/>
        <end position="2323"/>
    </location>
</feature>
<dbReference type="SUPFAM" id="SSF52172">
    <property type="entry name" value="CheY-like"/>
    <property type="match status" value="1"/>
</dbReference>
<feature type="compositionally biased region" description="Polar residues" evidence="7">
    <location>
        <begin position="2292"/>
        <end position="2313"/>
    </location>
</feature>
<evidence type="ECO:0000313" key="11">
    <source>
        <dbReference type="EMBL" id="KAL2863641.1"/>
    </source>
</evidence>
<evidence type="ECO:0000256" key="3">
    <source>
        <dbReference type="ARBA" id="ARBA00022553"/>
    </source>
</evidence>
<dbReference type="SUPFAM" id="SSF47384">
    <property type="entry name" value="Homodimeric domain of signal transducing histidine kinase"/>
    <property type="match status" value="1"/>
</dbReference>
<dbReference type="InterPro" id="IPR041664">
    <property type="entry name" value="AAA_16"/>
</dbReference>
<dbReference type="InterPro" id="IPR027417">
    <property type="entry name" value="P-loop_NTPase"/>
</dbReference>
<feature type="compositionally biased region" description="Polar residues" evidence="7">
    <location>
        <begin position="535"/>
        <end position="549"/>
    </location>
</feature>
<dbReference type="CDD" id="cd16922">
    <property type="entry name" value="HATPase_EvgS-ArcB-TorS-like"/>
    <property type="match status" value="1"/>
</dbReference>
<dbReference type="SUPFAM" id="SSF48452">
    <property type="entry name" value="TPR-like"/>
    <property type="match status" value="1"/>
</dbReference>
<dbReference type="SMART" id="SM00387">
    <property type="entry name" value="HATPase_c"/>
    <property type="match status" value="1"/>
</dbReference>
<evidence type="ECO:0000256" key="6">
    <source>
        <dbReference type="PROSITE-ProRule" id="PRU00169"/>
    </source>
</evidence>
<dbReference type="InterPro" id="IPR001789">
    <property type="entry name" value="Sig_transdc_resp-reg_receiver"/>
</dbReference>
<dbReference type="Gene3D" id="3.40.50.2300">
    <property type="match status" value="1"/>
</dbReference>
<dbReference type="InterPro" id="IPR003594">
    <property type="entry name" value="HATPase_dom"/>
</dbReference>
<dbReference type="CDD" id="cd00082">
    <property type="entry name" value="HisKA"/>
    <property type="match status" value="1"/>
</dbReference>
<dbReference type="InterPro" id="IPR004358">
    <property type="entry name" value="Sig_transdc_His_kin-like_C"/>
</dbReference>
<dbReference type="InterPro" id="IPR005467">
    <property type="entry name" value="His_kinase_dom"/>
</dbReference>
<dbReference type="Pfam" id="PF00512">
    <property type="entry name" value="HisKA"/>
    <property type="match status" value="1"/>
</dbReference>
<dbReference type="Gene3D" id="3.30.450.40">
    <property type="match status" value="1"/>
</dbReference>
<evidence type="ECO:0000256" key="5">
    <source>
        <dbReference type="ARBA" id="ARBA00022777"/>
    </source>
</evidence>
<comment type="catalytic activity">
    <reaction evidence="1">
        <text>ATP + protein L-histidine = ADP + protein N-phospho-L-histidine.</text>
        <dbReference type="EC" id="2.7.13.3"/>
    </reaction>
</comment>
<feature type="domain" description="Histidine kinase" evidence="9">
    <location>
        <begin position="1891"/>
        <end position="2114"/>
    </location>
</feature>
<keyword evidence="4" id="KW-0808">Transferase</keyword>
<feature type="region of interest" description="Disordered" evidence="7">
    <location>
        <begin position="2117"/>
        <end position="2142"/>
    </location>
</feature>
<gene>
    <name evidence="11" type="ORF">BJX67DRAFT_240137</name>
</gene>
<dbReference type="SUPFAM" id="SSF55874">
    <property type="entry name" value="ATPase domain of HSP90 chaperone/DNA topoisomerase II/histidine kinase"/>
    <property type="match status" value="1"/>
</dbReference>